<feature type="signal peptide" evidence="12">
    <location>
        <begin position="1"/>
        <end position="25"/>
    </location>
</feature>
<dbReference type="RefSeq" id="WP_367885166.1">
    <property type="nucleotide sequence ID" value="NZ_CP130612.1"/>
</dbReference>
<dbReference type="SUPFAM" id="SSF56935">
    <property type="entry name" value="Porins"/>
    <property type="match status" value="1"/>
</dbReference>
<gene>
    <name evidence="15" type="ORF">Strain138_001573</name>
</gene>
<evidence type="ECO:0000256" key="5">
    <source>
        <dbReference type="ARBA" id="ARBA00022729"/>
    </source>
</evidence>
<keyword evidence="9 10" id="KW-0998">Cell outer membrane</keyword>
<evidence type="ECO:0000256" key="6">
    <source>
        <dbReference type="ARBA" id="ARBA00023077"/>
    </source>
</evidence>
<evidence type="ECO:0000256" key="1">
    <source>
        <dbReference type="ARBA" id="ARBA00004571"/>
    </source>
</evidence>
<dbReference type="EMBL" id="CP130612">
    <property type="protein sequence ID" value="WKW12289.1"/>
    <property type="molecule type" value="Genomic_DNA"/>
</dbReference>
<evidence type="ECO:0000256" key="10">
    <source>
        <dbReference type="PROSITE-ProRule" id="PRU01360"/>
    </source>
</evidence>
<dbReference type="Pfam" id="PF07715">
    <property type="entry name" value="Plug"/>
    <property type="match status" value="1"/>
</dbReference>
<organism evidence="15">
    <name type="scientific">Pseudogemmatithrix spongiicola</name>
    <dbReference type="NCBI Taxonomy" id="3062599"/>
    <lineage>
        <taxon>Bacteria</taxon>
        <taxon>Pseudomonadati</taxon>
        <taxon>Gemmatimonadota</taxon>
        <taxon>Gemmatimonadia</taxon>
        <taxon>Gemmatimonadales</taxon>
        <taxon>Gemmatimonadaceae</taxon>
        <taxon>Pseudogemmatithrix</taxon>
    </lineage>
</organism>
<evidence type="ECO:0000259" key="13">
    <source>
        <dbReference type="Pfam" id="PF00593"/>
    </source>
</evidence>
<feature type="domain" description="TonB-dependent receptor plug" evidence="14">
    <location>
        <begin position="130"/>
        <end position="250"/>
    </location>
</feature>
<dbReference type="PANTHER" id="PTHR30069">
    <property type="entry name" value="TONB-DEPENDENT OUTER MEMBRANE RECEPTOR"/>
    <property type="match status" value="1"/>
</dbReference>
<dbReference type="Gene3D" id="2.40.170.20">
    <property type="entry name" value="TonB-dependent receptor, beta-barrel domain"/>
    <property type="match status" value="1"/>
</dbReference>
<keyword evidence="3 10" id="KW-1134">Transmembrane beta strand</keyword>
<dbReference type="InterPro" id="IPR000531">
    <property type="entry name" value="Beta-barrel_TonB"/>
</dbReference>
<dbReference type="InterPro" id="IPR023996">
    <property type="entry name" value="TonB-dep_OMP_SusC/RagA"/>
</dbReference>
<dbReference type="Pfam" id="PF13715">
    <property type="entry name" value="CarbopepD_reg_2"/>
    <property type="match status" value="1"/>
</dbReference>
<dbReference type="InterPro" id="IPR039426">
    <property type="entry name" value="TonB-dep_rcpt-like"/>
</dbReference>
<keyword evidence="5 12" id="KW-0732">Signal</keyword>
<evidence type="ECO:0000256" key="12">
    <source>
        <dbReference type="SAM" id="SignalP"/>
    </source>
</evidence>
<dbReference type="GO" id="GO:0030246">
    <property type="term" value="F:carbohydrate binding"/>
    <property type="evidence" value="ECO:0007669"/>
    <property type="project" value="InterPro"/>
</dbReference>
<comment type="similarity">
    <text evidence="10 11">Belongs to the TonB-dependent receptor family.</text>
</comment>
<dbReference type="InterPro" id="IPR036942">
    <property type="entry name" value="Beta-barrel_TonB_sf"/>
</dbReference>
<evidence type="ECO:0000256" key="9">
    <source>
        <dbReference type="ARBA" id="ARBA00023237"/>
    </source>
</evidence>
<evidence type="ECO:0000256" key="11">
    <source>
        <dbReference type="RuleBase" id="RU003357"/>
    </source>
</evidence>
<dbReference type="NCBIfam" id="TIGR04056">
    <property type="entry name" value="OMP_RagA_SusC"/>
    <property type="match status" value="1"/>
</dbReference>
<evidence type="ECO:0000256" key="8">
    <source>
        <dbReference type="ARBA" id="ARBA00023170"/>
    </source>
</evidence>
<dbReference type="Gene3D" id="2.170.130.10">
    <property type="entry name" value="TonB-dependent receptor, plug domain"/>
    <property type="match status" value="1"/>
</dbReference>
<dbReference type="SUPFAM" id="SSF49452">
    <property type="entry name" value="Starch-binding domain-like"/>
    <property type="match status" value="1"/>
</dbReference>
<keyword evidence="6 11" id="KW-0798">TonB box</keyword>
<evidence type="ECO:0000313" key="15">
    <source>
        <dbReference type="EMBL" id="WKW12289.1"/>
    </source>
</evidence>
<dbReference type="InterPro" id="IPR013784">
    <property type="entry name" value="Carb-bd-like_fold"/>
</dbReference>
<keyword evidence="4 10" id="KW-0812">Transmembrane</keyword>
<evidence type="ECO:0000259" key="14">
    <source>
        <dbReference type="Pfam" id="PF07715"/>
    </source>
</evidence>
<dbReference type="GO" id="GO:0009279">
    <property type="term" value="C:cell outer membrane"/>
    <property type="evidence" value="ECO:0007669"/>
    <property type="project" value="UniProtKB-SubCell"/>
</dbReference>
<keyword evidence="7 10" id="KW-0472">Membrane</keyword>
<proteinExistence type="inferred from homology"/>
<dbReference type="GO" id="GO:0015344">
    <property type="term" value="F:siderophore uptake transmembrane transporter activity"/>
    <property type="evidence" value="ECO:0007669"/>
    <property type="project" value="TreeGrafter"/>
</dbReference>
<evidence type="ECO:0000256" key="2">
    <source>
        <dbReference type="ARBA" id="ARBA00022448"/>
    </source>
</evidence>
<comment type="subcellular location">
    <subcellularLocation>
        <location evidence="1 10">Cell outer membrane</location>
        <topology evidence="1 10">Multi-pass membrane protein</topology>
    </subcellularLocation>
</comment>
<dbReference type="PANTHER" id="PTHR30069:SF29">
    <property type="entry name" value="HEMOGLOBIN AND HEMOGLOBIN-HAPTOGLOBIN-BINDING PROTEIN 1-RELATED"/>
    <property type="match status" value="1"/>
</dbReference>
<dbReference type="Gene3D" id="2.60.40.1120">
    <property type="entry name" value="Carboxypeptidase-like, regulatory domain"/>
    <property type="match status" value="1"/>
</dbReference>
<evidence type="ECO:0000256" key="3">
    <source>
        <dbReference type="ARBA" id="ARBA00022452"/>
    </source>
</evidence>
<name>A0AA49JUS4_9BACT</name>
<sequence>MPGSLFRAVRGVAMLATLLVGPSLAAQQATGVITGRVTVRGTQDPVGDARVIVVGTAIAVFTNANGEYRINTAPIGRAQVTVYKIGYSSVSDTVTVSSAQPATLNLAMAQTRVQLSEVVVTGAVGNTERRAQGAAVATVNAEELAAQSPAQSFSQLLQSRVPSVSVNSASGTAGTSRRINIRGAASINLSNQPLIFIDGVRIVEGQPGLGVGGQSADRLNNINPDDIESIEVVKGPAAATLYGADASAGVIQIITKAGRSGTPRFQQRLSLESGSVDQNWTPPDNYARCRAVDTVASSLNPLCRGQALNTLVSDNPLVREDVFRVGSLTNMSYSINGGGQGYGYYFAVNNDRQQGTLPNNAFGRQGIRTNFNFVPNSKVTVNASIGIQQSELDAPQNDNNIYGYLGGAFLGTPLSRTDDGSGNDGWFGFNRGPEEIAAIETRLVTRGTTAGATVTFVPMPWFTHKLTLGGDLVVDEYTNYFPRNGRQAYAGLLNTGSNTQNRTNSERYTVDYNANARNTFGGGDWELNTTAGLQLISTRTNFLGSTGTGFVTNSNNVISSASQTSGVGSLTDVRQRGWIGQVQLGHLNRRFLTLATRVDEFSVFGSDVDPAVLPTIRGSWVISEEDFFQPMSNIASSLRLRAAYGTTGRAPGAGAALTTLAAAPSIIGTSSEAGAVPANPGNPNLKPETGKELEIGFDAGFFNERLGLEFTYFNKTTNDLILSRPLPPSLGFTQDPQVNIG</sequence>
<reference evidence="15" key="1">
    <citation type="submission" date="2023-07" db="EMBL/GenBank/DDBJ databases">
        <authorList>
            <person name="Haufschild T."/>
            <person name="Kallscheuer N."/>
            <person name="Hammer J."/>
            <person name="Kohn T."/>
            <person name="Kabuu M."/>
            <person name="Jogler M."/>
            <person name="Wohfarth N."/>
            <person name="Heuer A."/>
            <person name="Rohde M."/>
            <person name="van Teeseling M.C.F."/>
            <person name="Jogler C."/>
        </authorList>
    </citation>
    <scope>NUCLEOTIDE SEQUENCE</scope>
    <source>
        <strain evidence="15">Strain 138</strain>
    </source>
</reference>
<accession>A0AA49JUS4</accession>
<protein>
    <submittedName>
        <fullName evidence="15">SusC/RagA family TonB-linked outer membrane protein</fullName>
    </submittedName>
</protein>
<dbReference type="InterPro" id="IPR012910">
    <property type="entry name" value="Plug_dom"/>
</dbReference>
<evidence type="ECO:0000256" key="4">
    <source>
        <dbReference type="ARBA" id="ARBA00022692"/>
    </source>
</evidence>
<feature type="domain" description="TonB-dependent receptor-like beta-barrel" evidence="13">
    <location>
        <begin position="396"/>
        <end position="740"/>
    </location>
</feature>
<keyword evidence="8" id="KW-0675">Receptor</keyword>
<keyword evidence="2 10" id="KW-0813">Transport</keyword>
<dbReference type="Pfam" id="PF00593">
    <property type="entry name" value="TonB_dep_Rec_b-barrel"/>
    <property type="match status" value="1"/>
</dbReference>
<dbReference type="AlphaFoldDB" id="A0AA49JUS4"/>
<dbReference type="GO" id="GO:0044718">
    <property type="term" value="P:siderophore transmembrane transport"/>
    <property type="evidence" value="ECO:0007669"/>
    <property type="project" value="TreeGrafter"/>
</dbReference>
<feature type="chain" id="PRO_5041213032" evidence="12">
    <location>
        <begin position="26"/>
        <end position="741"/>
    </location>
</feature>
<dbReference type="InterPro" id="IPR037066">
    <property type="entry name" value="Plug_dom_sf"/>
</dbReference>
<evidence type="ECO:0000256" key="7">
    <source>
        <dbReference type="ARBA" id="ARBA00023136"/>
    </source>
</evidence>
<dbReference type="PROSITE" id="PS52016">
    <property type="entry name" value="TONB_DEPENDENT_REC_3"/>
    <property type="match status" value="1"/>
</dbReference>